<dbReference type="GO" id="GO:0002099">
    <property type="term" value="P:tRNA wobble guanine modification"/>
    <property type="evidence" value="ECO:0007669"/>
    <property type="project" value="TreeGrafter"/>
</dbReference>
<dbReference type="Pfam" id="PF01702">
    <property type="entry name" value="TGT"/>
    <property type="match status" value="1"/>
</dbReference>
<reference evidence="3 4" key="1">
    <citation type="journal article" date="2017" name="ISME J.">
        <title>Potential for microbial H2 and metal transformations associated with novel bacteria and archaea in deep terrestrial subsurface sediments.</title>
        <authorList>
            <person name="Hernsdorf A.W."/>
            <person name="Amano Y."/>
            <person name="Miyakawa K."/>
            <person name="Ise K."/>
            <person name="Suzuki Y."/>
            <person name="Anantharaman K."/>
            <person name="Probst A."/>
            <person name="Burstein D."/>
            <person name="Thomas B.C."/>
            <person name="Banfield J.F."/>
        </authorList>
    </citation>
    <scope>NUCLEOTIDE SEQUENCE [LARGE SCALE GENOMIC DNA]</scope>
    <source>
        <strain evidence="3">HGW-Falkowbacteria-1</strain>
    </source>
</reference>
<dbReference type="Gene3D" id="3.20.20.105">
    <property type="entry name" value="Queuine tRNA-ribosyltransferase-like"/>
    <property type="match status" value="1"/>
</dbReference>
<dbReference type="AlphaFoldDB" id="A0A2N2E9T1"/>
<dbReference type="InterPro" id="IPR002616">
    <property type="entry name" value="tRNA_ribo_trans-like"/>
</dbReference>
<organism evidence="3 4">
    <name type="scientific">Candidatus Falkowbacteria bacterium HGW-Falkowbacteria-1</name>
    <dbReference type="NCBI Taxonomy" id="2013768"/>
    <lineage>
        <taxon>Bacteria</taxon>
        <taxon>Candidatus Falkowiibacteriota</taxon>
    </lineage>
</organism>
<dbReference type="PANTHER" id="PTHR46499:SF1">
    <property type="entry name" value="QUEUINE TRNA-RIBOSYLTRANSFERASE"/>
    <property type="match status" value="1"/>
</dbReference>
<dbReference type="Proteomes" id="UP000233517">
    <property type="component" value="Unassembled WGS sequence"/>
</dbReference>
<dbReference type="GO" id="GO:0005737">
    <property type="term" value="C:cytoplasm"/>
    <property type="evidence" value="ECO:0007669"/>
    <property type="project" value="TreeGrafter"/>
</dbReference>
<gene>
    <name evidence="3" type="ORF">CVU82_02445</name>
</gene>
<dbReference type="EMBL" id="PHAI01000002">
    <property type="protein sequence ID" value="PKM91432.1"/>
    <property type="molecule type" value="Genomic_DNA"/>
</dbReference>
<dbReference type="PANTHER" id="PTHR46499">
    <property type="entry name" value="QUEUINE TRNA-RIBOSYLTRANSFERASE"/>
    <property type="match status" value="1"/>
</dbReference>
<evidence type="ECO:0000313" key="4">
    <source>
        <dbReference type="Proteomes" id="UP000233517"/>
    </source>
</evidence>
<name>A0A2N2E9T1_9BACT</name>
<proteinExistence type="predicted"/>
<dbReference type="NCBIfam" id="TIGR00449">
    <property type="entry name" value="tgt_general"/>
    <property type="match status" value="1"/>
</dbReference>
<feature type="domain" description="tRNA-guanine(15) transglycosylase-like" evidence="2">
    <location>
        <begin position="3"/>
        <end position="365"/>
    </location>
</feature>
<evidence type="ECO:0000313" key="3">
    <source>
        <dbReference type="EMBL" id="PKM91432.1"/>
    </source>
</evidence>
<keyword evidence="1" id="KW-0819">tRNA processing</keyword>
<evidence type="ECO:0000256" key="1">
    <source>
        <dbReference type="ARBA" id="ARBA00022694"/>
    </source>
</evidence>
<comment type="caution">
    <text evidence="3">The sequence shown here is derived from an EMBL/GenBank/DDBJ whole genome shotgun (WGS) entry which is preliminary data.</text>
</comment>
<dbReference type="SUPFAM" id="SSF51713">
    <property type="entry name" value="tRNA-guanine transglycosylase"/>
    <property type="match status" value="1"/>
</dbReference>
<protein>
    <recommendedName>
        <fullName evidence="2">tRNA-guanine(15) transglycosylase-like domain-containing protein</fullName>
    </recommendedName>
</protein>
<accession>A0A2N2E9T1</accession>
<evidence type="ECO:0000259" key="2">
    <source>
        <dbReference type="Pfam" id="PF01702"/>
    </source>
</evidence>
<sequence length="366" mass="41405">MNIKTTHGNLRLPVFMPDATRGFIKVCGNSDLIKAGMEALVVNTFHLYLQPGINLIKKAGGIHKFMDWGKPLVSDSGGFQIFSLIHRNSKMGKINDDGAFFKSPIDGSSHEISPEMSIQIQFDLGTDFMVCLDDCPPYGFVEKEIKSSVERTLKWAKRCHVEYIKQIKKRKLDEKSRPKLIAVIQGGLSKEFRKKCLDGLLEISQEKVLGECIPFAGYGFGARPVDENGNFLFDILDYTAKIIPDGKIKFALGIGTPSDIVRCQKMGWNMFDCVIPTREGRHGKIFKFARKKSLNGKFYQELNVKNFAFSTNFNKINIDSSFYDLKTNSLSYLNHLFKINEALGQRLASLNNLEFYSSLINVLRKK</sequence>
<dbReference type="InterPro" id="IPR036511">
    <property type="entry name" value="TGT-like_sf"/>
</dbReference>
<dbReference type="InterPro" id="IPR050076">
    <property type="entry name" value="ArchSynthase1/Queuine_TRR"/>
</dbReference>